<accession>A0A1F6AYT3</accession>
<dbReference type="Proteomes" id="UP000176450">
    <property type="component" value="Unassembled WGS sequence"/>
</dbReference>
<dbReference type="SUPFAM" id="SSF88723">
    <property type="entry name" value="PIN domain-like"/>
    <property type="match status" value="1"/>
</dbReference>
<dbReference type="AlphaFoldDB" id="A0A1F6AYT3"/>
<protein>
    <recommendedName>
        <fullName evidence="1">PIN domain-containing protein</fullName>
    </recommendedName>
</protein>
<dbReference type="InterPro" id="IPR029060">
    <property type="entry name" value="PIN-like_dom_sf"/>
</dbReference>
<reference evidence="2 3" key="1">
    <citation type="journal article" date="2016" name="Nat. Commun.">
        <title>Thousands of microbial genomes shed light on interconnected biogeochemical processes in an aquifer system.</title>
        <authorList>
            <person name="Anantharaman K."/>
            <person name="Brown C.T."/>
            <person name="Hug L.A."/>
            <person name="Sharon I."/>
            <person name="Castelle C.J."/>
            <person name="Probst A.J."/>
            <person name="Thomas B.C."/>
            <person name="Singh A."/>
            <person name="Wilkins M.J."/>
            <person name="Karaoz U."/>
            <person name="Brodie E.L."/>
            <person name="Williams K.H."/>
            <person name="Hubbard S.S."/>
            <person name="Banfield J.F."/>
        </authorList>
    </citation>
    <scope>NUCLEOTIDE SEQUENCE [LARGE SCALE GENOMIC DNA]</scope>
</reference>
<gene>
    <name evidence="2" type="ORF">A3A63_04215</name>
</gene>
<proteinExistence type="predicted"/>
<dbReference type="PANTHER" id="PTHR39664">
    <property type="match status" value="1"/>
</dbReference>
<dbReference type="Gene3D" id="3.40.50.1010">
    <property type="entry name" value="5'-nuclease"/>
    <property type="match status" value="1"/>
</dbReference>
<sequence length="130" mass="14780">MTQYVLDTNAFLRYLRKDVPQQTDRVIALFTQAKQSKALVTIPMAVILETVFVLSKHYGEQKDTIGTQLFDLASSPILDIEKRDMVKKALLIWKAENSSFVDCLVLAQAQEEGKALFTFDKKLERLAKKA</sequence>
<dbReference type="Pfam" id="PF01850">
    <property type="entry name" value="PIN"/>
    <property type="match status" value="1"/>
</dbReference>
<name>A0A1F6AYT3_9BACT</name>
<dbReference type="InterPro" id="IPR002716">
    <property type="entry name" value="PIN_dom"/>
</dbReference>
<feature type="domain" description="PIN" evidence="1">
    <location>
        <begin position="4"/>
        <end position="128"/>
    </location>
</feature>
<dbReference type="PANTHER" id="PTHR39664:SF2">
    <property type="entry name" value="NUCLEIC ACID-BINDING PROTEIN, CONTAINING PIN DOMAIN-RELATED"/>
    <property type="match status" value="1"/>
</dbReference>
<evidence type="ECO:0000313" key="3">
    <source>
        <dbReference type="Proteomes" id="UP000176450"/>
    </source>
</evidence>
<dbReference type="EMBL" id="MFJX01000054">
    <property type="protein sequence ID" value="OGG29849.1"/>
    <property type="molecule type" value="Genomic_DNA"/>
</dbReference>
<comment type="caution">
    <text evidence="2">The sequence shown here is derived from an EMBL/GenBank/DDBJ whole genome shotgun (WGS) entry which is preliminary data.</text>
</comment>
<organism evidence="2 3">
    <name type="scientific">Candidatus Gottesmanbacteria bacterium RIFCSPLOWO2_01_FULL_46_9</name>
    <dbReference type="NCBI Taxonomy" id="1798394"/>
    <lineage>
        <taxon>Bacteria</taxon>
        <taxon>Candidatus Gottesmaniibacteriota</taxon>
    </lineage>
</organism>
<evidence type="ECO:0000313" key="2">
    <source>
        <dbReference type="EMBL" id="OGG29849.1"/>
    </source>
</evidence>
<evidence type="ECO:0000259" key="1">
    <source>
        <dbReference type="Pfam" id="PF01850"/>
    </source>
</evidence>